<feature type="compositionally biased region" description="Acidic residues" evidence="6">
    <location>
        <begin position="44"/>
        <end position="54"/>
    </location>
</feature>
<evidence type="ECO:0000256" key="5">
    <source>
        <dbReference type="ARBA" id="ARBA00047770"/>
    </source>
</evidence>
<proteinExistence type="predicted"/>
<keyword evidence="9" id="KW-1185">Reference proteome</keyword>
<reference evidence="8 9" key="1">
    <citation type="submission" date="2024-09" db="EMBL/GenBank/DDBJ databases">
        <title>Genome sequencing and assembly of Phytophthora oleae, isolate VK10A, causative agent of rot of olive drupes.</title>
        <authorList>
            <person name="Conti Taguali S."/>
            <person name="Riolo M."/>
            <person name="La Spada F."/>
            <person name="Cacciola S.O."/>
            <person name="Dionisio G."/>
        </authorList>
    </citation>
    <scope>NUCLEOTIDE SEQUENCE [LARGE SCALE GENOMIC DNA]</scope>
    <source>
        <strain evidence="8 9">VK10A</strain>
    </source>
</reference>
<organism evidence="8 9">
    <name type="scientific">Phytophthora oleae</name>
    <dbReference type="NCBI Taxonomy" id="2107226"/>
    <lineage>
        <taxon>Eukaryota</taxon>
        <taxon>Sar</taxon>
        <taxon>Stramenopiles</taxon>
        <taxon>Oomycota</taxon>
        <taxon>Peronosporomycetes</taxon>
        <taxon>Peronosporales</taxon>
        <taxon>Peronosporaceae</taxon>
        <taxon>Phytophthora</taxon>
    </lineage>
</organism>
<evidence type="ECO:0000256" key="4">
    <source>
        <dbReference type="ARBA" id="ARBA00029821"/>
    </source>
</evidence>
<dbReference type="InterPro" id="IPR030445">
    <property type="entry name" value="H3-K79_meTrfase"/>
</dbReference>
<evidence type="ECO:0000256" key="1">
    <source>
        <dbReference type="ARBA" id="ARBA00012190"/>
    </source>
</evidence>
<dbReference type="InterPro" id="IPR029063">
    <property type="entry name" value="SAM-dependent_MTases_sf"/>
</dbReference>
<evidence type="ECO:0000259" key="7">
    <source>
        <dbReference type="Pfam" id="PF08123"/>
    </source>
</evidence>
<comment type="caution">
    <text evidence="8">The sequence shown here is derived from an EMBL/GenBank/DDBJ whole genome shotgun (WGS) entry which is preliminary data.</text>
</comment>
<evidence type="ECO:0000313" key="9">
    <source>
        <dbReference type="Proteomes" id="UP001632037"/>
    </source>
</evidence>
<dbReference type="EMBL" id="JBIMZQ010000026">
    <property type="protein sequence ID" value="KAL3663836.1"/>
    <property type="molecule type" value="Genomic_DNA"/>
</dbReference>
<dbReference type="Proteomes" id="UP001632037">
    <property type="component" value="Unassembled WGS sequence"/>
</dbReference>
<dbReference type="PANTHER" id="PTHR21451">
    <property type="entry name" value="HISTONE H3 METHYLTRANSFERASE"/>
    <property type="match status" value="1"/>
</dbReference>
<name>A0ABD3FDP3_9STRA</name>
<dbReference type="EC" id="2.1.1.360" evidence="1"/>
<feature type="compositionally biased region" description="Basic residues" evidence="6">
    <location>
        <begin position="1"/>
        <end position="10"/>
    </location>
</feature>
<evidence type="ECO:0000313" key="8">
    <source>
        <dbReference type="EMBL" id="KAL3663836.1"/>
    </source>
</evidence>
<dbReference type="InterPro" id="IPR025789">
    <property type="entry name" value="DOT1_dom"/>
</dbReference>
<dbReference type="FunFam" id="3.40.50.150:FF:000538">
    <property type="entry name" value="Histone-lysine N-methyltransferase, H3 lysine-79 specific"/>
    <property type="match status" value="1"/>
</dbReference>
<dbReference type="AlphaFoldDB" id="A0ABD3FDP3"/>
<keyword evidence="3" id="KW-0156">Chromatin regulator</keyword>
<comment type="catalytic activity">
    <reaction evidence="5">
        <text>L-lysyl(79)-[histone H3] + 3 S-adenosyl-L-methionine = N(6),N(6),N(6)-trimethyl-L-lysyl(79)-[histone H3] + 3 S-adenosyl-L-homocysteine + 3 H(+)</text>
        <dbReference type="Rhea" id="RHEA:60328"/>
        <dbReference type="Rhea" id="RHEA-COMP:15549"/>
        <dbReference type="Rhea" id="RHEA-COMP:15552"/>
        <dbReference type="ChEBI" id="CHEBI:15378"/>
        <dbReference type="ChEBI" id="CHEBI:29969"/>
        <dbReference type="ChEBI" id="CHEBI:57856"/>
        <dbReference type="ChEBI" id="CHEBI:59789"/>
        <dbReference type="ChEBI" id="CHEBI:61961"/>
        <dbReference type="EC" id="2.1.1.360"/>
    </reaction>
</comment>
<evidence type="ECO:0000256" key="6">
    <source>
        <dbReference type="SAM" id="MobiDB-lite"/>
    </source>
</evidence>
<feature type="region of interest" description="Disordered" evidence="6">
    <location>
        <begin position="1"/>
        <end position="63"/>
    </location>
</feature>
<dbReference type="GO" id="GO:0140956">
    <property type="term" value="F:histone H3K79 trimethyltransferase activity"/>
    <property type="evidence" value="ECO:0007669"/>
    <property type="project" value="UniProtKB-EC"/>
</dbReference>
<protein>
    <recommendedName>
        <fullName evidence="2">Histone-lysine N-methyltransferase, H3 lysine-79 specific</fullName>
        <ecNumber evidence="1">2.1.1.360</ecNumber>
    </recommendedName>
    <alternativeName>
        <fullName evidence="4">Histone H3-K79 methyltransferase</fullName>
    </alternativeName>
</protein>
<dbReference type="Pfam" id="PF08123">
    <property type="entry name" value="DOT1"/>
    <property type="match status" value="1"/>
</dbReference>
<dbReference type="Gene3D" id="3.40.50.150">
    <property type="entry name" value="Vaccinia Virus protein VP39"/>
    <property type="match status" value="1"/>
</dbReference>
<feature type="compositionally biased region" description="Basic and acidic residues" evidence="6">
    <location>
        <begin position="16"/>
        <end position="26"/>
    </location>
</feature>
<feature type="domain" description="DOT1" evidence="7">
    <location>
        <begin position="111"/>
        <end position="264"/>
    </location>
</feature>
<dbReference type="PANTHER" id="PTHR21451:SF19">
    <property type="entry name" value="ACTIVATED IN BLOCKED UNFOLDED PROTEIN RESPONSE"/>
    <property type="match status" value="1"/>
</dbReference>
<gene>
    <name evidence="8" type="ORF">V7S43_011249</name>
</gene>
<evidence type="ECO:0000256" key="3">
    <source>
        <dbReference type="ARBA" id="ARBA00022853"/>
    </source>
</evidence>
<evidence type="ECO:0000256" key="2">
    <source>
        <dbReference type="ARBA" id="ARBA00020987"/>
    </source>
</evidence>
<dbReference type="SUPFAM" id="SSF53335">
    <property type="entry name" value="S-adenosyl-L-methionine-dependent methyltransferases"/>
    <property type="match status" value="1"/>
</dbReference>
<sequence>MKVSKRRRSFSSRFRAPMDKADDHFGLRKHGTHQPAPEDRVEEREDSDLDDEGDSSVNSSPTNQVVVSAISEETVATLTQIFDTLYLEHPLQVAKKTSREERREREFISMSLVYGEIAFVPFKVVLDVLKRWHHVLIKPGGTFLDIGSGSGKAVFAAALLHDFDACHGIEVLEGLHAISQEVLQRWEKLIKPNFALSMQKKRMRISFTQGDALVVDWPTNVDLVFLNSTCFGERLMFALAKKLAQCCKSGAIVITATHKLPDTQNFVELRQLTVTQEAWGDATWYLHRRK</sequence>
<accession>A0ABD3FDP3</accession>